<feature type="region of interest" description="Disordered" evidence="1">
    <location>
        <begin position="161"/>
        <end position="188"/>
    </location>
</feature>
<feature type="domain" description="Zn(2)-C6 fungal-type" evidence="2">
    <location>
        <begin position="214"/>
        <end position="242"/>
    </location>
</feature>
<reference evidence="3 4" key="1">
    <citation type="submission" date="2018-11" db="EMBL/GenBank/DDBJ databases">
        <title>Genome sequence of Saitozyma podzolica DSM 27192.</title>
        <authorList>
            <person name="Aliyu H."/>
            <person name="Gorte O."/>
            <person name="Ochsenreither K."/>
        </authorList>
    </citation>
    <scope>NUCLEOTIDE SEQUENCE [LARGE SCALE GENOMIC DNA]</scope>
    <source>
        <strain evidence="3 4">DSM 27192</strain>
    </source>
</reference>
<dbReference type="Gene3D" id="4.10.240.10">
    <property type="entry name" value="Zn(2)-C6 fungal-type DNA-binding domain"/>
    <property type="match status" value="1"/>
</dbReference>
<dbReference type="InterPro" id="IPR036864">
    <property type="entry name" value="Zn2-C6_fun-type_DNA-bd_sf"/>
</dbReference>
<dbReference type="InterPro" id="IPR001138">
    <property type="entry name" value="Zn2Cys6_DnaBD"/>
</dbReference>
<dbReference type="EMBL" id="RSCD01000020">
    <property type="protein sequence ID" value="RSH85366.1"/>
    <property type="molecule type" value="Genomic_DNA"/>
</dbReference>
<evidence type="ECO:0000259" key="2">
    <source>
        <dbReference type="PROSITE" id="PS50048"/>
    </source>
</evidence>
<dbReference type="GO" id="GO:0000981">
    <property type="term" value="F:DNA-binding transcription factor activity, RNA polymerase II-specific"/>
    <property type="evidence" value="ECO:0007669"/>
    <property type="project" value="InterPro"/>
</dbReference>
<feature type="region of interest" description="Disordered" evidence="1">
    <location>
        <begin position="456"/>
        <end position="488"/>
    </location>
</feature>
<keyword evidence="4" id="KW-1185">Reference proteome</keyword>
<dbReference type="PANTHER" id="PTHR47783:SF1">
    <property type="entry name" value="ZN(II)2CYS6 TRANSCRIPTION FACTOR (EUROFUNG)"/>
    <property type="match status" value="1"/>
</dbReference>
<feature type="region of interest" description="Disordered" evidence="1">
    <location>
        <begin position="1"/>
        <end position="37"/>
    </location>
</feature>
<comment type="caution">
    <text evidence="3">The sequence shown here is derived from an EMBL/GenBank/DDBJ whole genome shotgun (WGS) entry which is preliminary data.</text>
</comment>
<sequence>MLVACPTWPPLPNNTVELPQLEDSESSPVSTMSPVEQSSPAMSYYSTLMPSTTMGTPHNYGWPLSPSTSLSTPDYSPYALGLTFNPAATTTYNPYACNYLPTAVPTGMPPSSSVSTANCIRPFDAFAPSPPPYDWHRVNEMQPLTGSVSLYTLPDSLAALRDTVGRSHPMRRRSPPSEPRADPEISKTAPMELALADESLPEVAPRKRSRTAQACKTCRRRKARCFGDPCNRCFKRKSECEFTSSRQRDLNKPRLPDLPIQTLILPPTLILTRNPTPSTRMLALSNKQKVRRHSVHSVKPTSTMMTPQIPSVFRLLPMHTTAIPHTEPPALGLGLELNPAAIDEYADGMSDPDFGNPSSAPVFMSNSNSSTLWGFGTGSTITVPSADATLQPRLTGMGGGFELYMSLEDEMMFQFSPQALGASHDVDRSYDYRFTPVRSTIPLPLRPTILILETRPLPPPSASDQDALIASSQSTDMSSPTASLPRSA</sequence>
<gene>
    <name evidence="3" type="ORF">EHS25_004762</name>
</gene>
<dbReference type="Proteomes" id="UP000279259">
    <property type="component" value="Unassembled WGS sequence"/>
</dbReference>
<accession>A0A427Y2J7</accession>
<dbReference type="SUPFAM" id="SSF57701">
    <property type="entry name" value="Zn2/Cys6 DNA-binding domain"/>
    <property type="match status" value="1"/>
</dbReference>
<dbReference type="PANTHER" id="PTHR47783">
    <property type="entry name" value="ZN(II)2CYS6 TRANSCRIPTION FACTOR (EUROFUNG)-RELATED"/>
    <property type="match status" value="1"/>
</dbReference>
<organism evidence="3 4">
    <name type="scientific">Saitozyma podzolica</name>
    <dbReference type="NCBI Taxonomy" id="1890683"/>
    <lineage>
        <taxon>Eukaryota</taxon>
        <taxon>Fungi</taxon>
        <taxon>Dikarya</taxon>
        <taxon>Basidiomycota</taxon>
        <taxon>Agaricomycotina</taxon>
        <taxon>Tremellomycetes</taxon>
        <taxon>Tremellales</taxon>
        <taxon>Trimorphomycetaceae</taxon>
        <taxon>Saitozyma</taxon>
    </lineage>
</organism>
<dbReference type="STRING" id="1890683.A0A427Y2J7"/>
<dbReference type="GO" id="GO:0008270">
    <property type="term" value="F:zinc ion binding"/>
    <property type="evidence" value="ECO:0007669"/>
    <property type="project" value="InterPro"/>
</dbReference>
<feature type="compositionally biased region" description="Polar residues" evidence="1">
    <location>
        <begin position="470"/>
        <end position="488"/>
    </location>
</feature>
<evidence type="ECO:0000313" key="4">
    <source>
        <dbReference type="Proteomes" id="UP000279259"/>
    </source>
</evidence>
<dbReference type="OrthoDB" id="39175at2759"/>
<dbReference type="CDD" id="cd00067">
    <property type="entry name" value="GAL4"/>
    <property type="match status" value="1"/>
</dbReference>
<proteinExistence type="predicted"/>
<evidence type="ECO:0000256" key="1">
    <source>
        <dbReference type="SAM" id="MobiDB-lite"/>
    </source>
</evidence>
<evidence type="ECO:0000313" key="3">
    <source>
        <dbReference type="EMBL" id="RSH85366.1"/>
    </source>
</evidence>
<dbReference type="PROSITE" id="PS50048">
    <property type="entry name" value="ZN2_CY6_FUNGAL_2"/>
    <property type="match status" value="1"/>
</dbReference>
<feature type="compositionally biased region" description="Polar residues" evidence="1">
    <location>
        <begin position="26"/>
        <end position="37"/>
    </location>
</feature>
<protein>
    <recommendedName>
        <fullName evidence="2">Zn(2)-C6 fungal-type domain-containing protein</fullName>
    </recommendedName>
</protein>
<dbReference type="AlphaFoldDB" id="A0A427Y2J7"/>
<name>A0A427Y2J7_9TREE</name>